<feature type="compositionally biased region" description="Basic and acidic residues" evidence="5">
    <location>
        <begin position="884"/>
        <end position="894"/>
    </location>
</feature>
<keyword evidence="2" id="KW-0227">DNA damage</keyword>
<feature type="compositionally biased region" description="Low complexity" evidence="5">
    <location>
        <begin position="896"/>
        <end position="907"/>
    </location>
</feature>
<evidence type="ECO:0000256" key="1">
    <source>
        <dbReference type="ARBA" id="ARBA00004123"/>
    </source>
</evidence>
<feature type="compositionally biased region" description="Low complexity" evidence="5">
    <location>
        <begin position="1172"/>
        <end position="1185"/>
    </location>
</feature>
<feature type="domain" description="DNA endonuclease activator Ctp1 C-terminal" evidence="6">
    <location>
        <begin position="1252"/>
        <end position="1380"/>
    </location>
</feature>
<evidence type="ECO:0000313" key="7">
    <source>
        <dbReference type="EMBL" id="GIL63204.1"/>
    </source>
</evidence>
<dbReference type="EMBL" id="BNCO01000056">
    <property type="protein sequence ID" value="GIL63204.1"/>
    <property type="molecule type" value="Genomic_DNA"/>
</dbReference>
<dbReference type="GO" id="GO:0005634">
    <property type="term" value="C:nucleus"/>
    <property type="evidence" value="ECO:0007669"/>
    <property type="project" value="UniProtKB-SubCell"/>
</dbReference>
<feature type="region of interest" description="Disordered" evidence="5">
    <location>
        <begin position="1027"/>
        <end position="1073"/>
    </location>
</feature>
<keyword evidence="3" id="KW-0539">Nucleus</keyword>
<feature type="region of interest" description="Disordered" evidence="5">
    <location>
        <begin position="858"/>
        <end position="987"/>
    </location>
</feature>
<organism evidence="7 8">
    <name type="scientific">Volvox africanus</name>
    <dbReference type="NCBI Taxonomy" id="51714"/>
    <lineage>
        <taxon>Eukaryota</taxon>
        <taxon>Viridiplantae</taxon>
        <taxon>Chlorophyta</taxon>
        <taxon>core chlorophytes</taxon>
        <taxon>Chlorophyceae</taxon>
        <taxon>CS clade</taxon>
        <taxon>Chlamydomonadales</taxon>
        <taxon>Volvocaceae</taxon>
        <taxon>Volvox</taxon>
    </lineage>
</organism>
<reference evidence="7" key="1">
    <citation type="journal article" date="2021" name="Proc. Natl. Acad. Sci. U.S.A.">
        <title>Three genomes in the algal genus Volvox reveal the fate of a haploid sex-determining region after a transition to homothallism.</title>
        <authorList>
            <person name="Yamamoto K."/>
            <person name="Hamaji T."/>
            <person name="Kawai-Toyooka H."/>
            <person name="Matsuzaki R."/>
            <person name="Takahashi F."/>
            <person name="Nishimura Y."/>
            <person name="Kawachi M."/>
            <person name="Noguchi H."/>
            <person name="Minakuchi Y."/>
            <person name="Umen J.G."/>
            <person name="Toyoda A."/>
            <person name="Nozaki H."/>
        </authorList>
    </citation>
    <scope>NUCLEOTIDE SEQUENCE</scope>
    <source>
        <strain evidence="7">NIES-3780</strain>
    </source>
</reference>
<feature type="region of interest" description="Disordered" evidence="5">
    <location>
        <begin position="176"/>
        <end position="219"/>
    </location>
</feature>
<feature type="region of interest" description="Disordered" evidence="5">
    <location>
        <begin position="580"/>
        <end position="627"/>
    </location>
</feature>
<feature type="coiled-coil region" evidence="4">
    <location>
        <begin position="52"/>
        <end position="100"/>
    </location>
</feature>
<dbReference type="GO" id="GO:0003684">
    <property type="term" value="F:damaged DNA binding"/>
    <property type="evidence" value="ECO:0007669"/>
    <property type="project" value="TreeGrafter"/>
</dbReference>
<keyword evidence="8" id="KW-1185">Reference proteome</keyword>
<feature type="compositionally biased region" description="Low complexity" evidence="5">
    <location>
        <begin position="324"/>
        <end position="334"/>
    </location>
</feature>
<feature type="compositionally biased region" description="Basic and acidic residues" evidence="5">
    <location>
        <begin position="729"/>
        <end position="738"/>
    </location>
</feature>
<comment type="subcellular location">
    <subcellularLocation>
        <location evidence="1">Nucleus</location>
    </subcellularLocation>
</comment>
<dbReference type="InterPro" id="IPR033316">
    <property type="entry name" value="RBBP8-like"/>
</dbReference>
<keyword evidence="4" id="KW-0175">Coiled coil</keyword>
<dbReference type="PANTHER" id="PTHR15107:SF0">
    <property type="entry name" value="DNA ENDONUCLEASE ACTIVATOR CTP1 C-TERMINAL DOMAIN-CONTAINING PROTEIN"/>
    <property type="match status" value="1"/>
</dbReference>
<feature type="region of interest" description="Disordered" evidence="5">
    <location>
        <begin position="1163"/>
        <end position="1194"/>
    </location>
</feature>
<evidence type="ECO:0000256" key="2">
    <source>
        <dbReference type="ARBA" id="ARBA00022763"/>
    </source>
</evidence>
<evidence type="ECO:0000256" key="3">
    <source>
        <dbReference type="ARBA" id="ARBA00023242"/>
    </source>
</evidence>
<sequence>MALPEVHAVALEAHSAAQTAAEVLGRLSAALGTSSQLMGAWLQERNALYTRQGQLEQQLAVSQQQAADKKEQMTTQQLRITQLEAQVLELNSALHALRADQQMAQSVLDSEREGLQRRWEELENQCGILNLQRIPPLQHQHQHQQPYPEQREHQQHQRCNVIVTPMRAIRAEQVPVKTPHGSEKTHQVEGRQIGLDGIGPYTSHSRSDSDVSLPPSQPRTCFVDRVPETLLVGYRLEDLFLDAAGGGETSPGGVTVAGVSTEAAVDGVTKAAAAATGRATSGADAGCGQVIPARLPCGTSATGPSAAQGQAQAPDQGAPPNPDGPTAQAEATATAAREAIAAAAAAAREVAAEAAVAWASREQELMGDHAAQLEAVWAENKALQMDLQNALTYRRISQQLRDQNQALQQQLHNVRNQLEDLKHQLCKAKTAAAVVSATGVQSPHRTVVTAAVAAVVASPPGPRGCTTAALNPETAHAAGEQAGASARAAARAVSDGDPTAAAVPDPHGSSDMHNDATELAAQYAVLISERDKYREKYRDAKQACREARQLARHWQSAYWGLMAAQEGVDAVHDNEIQQLQTSRPAGDRGDGDGTPGGVAHPGPAQIVPQPQPPPQGPATGNGLGKQGVGGGGAGPYYCSSGGIHDDNDGCGVSSSVATRPGNKSAMVCQRLAADGEELRRLPLPALLQKANTNTAFAPAARTSDEEVAVRLAAPKDRPTEVLRCRALREDPQRGREGETAATVAGTPTGDVQRVGAGERGDAAVTGGGDGGADDHGDGEEVADMTQEPSEGEEHQRGPVAVTGEAVEEGYGDEFNAYDAGGGDADLPQQPRYDEATPHTGPGQLLVALQPQPQTRIQLQPTQKYRSRSPCGNSEVQAHGIRNVEQARGHRREEEAAQQQKPEPQQVQDQRRQRLELAADCGSDLPSVHPVGTRGAPHSLLRGRGAVSGGEAPTGAGNNGGGGGWLNKRRSRSWESADTNGSDGAHGCVAAAASGRRGSMQGQQPLADLSRISGEMVPGRRYVQQQLPFKQSSKGSTVPKHKMQQQENLHRPRLQPSQPWHQGPDNEDPQINFQTGPMAARNALDDNVCEGEARSGPGGVAEESDTDCKIVCGGDVDCPMRPPPQKRKVLGGAYAKAAAAVAITVRAATGNAAAPKGIEPGGSLTLPSGAVARHPSSASSHPSALPRPLPSEEGLSALKGNAASRSRYWDETAAAAPAPSPGMNDSNAGAANGVAGGGGGSGSGSGRDGPGYKYSTVIRGRAERDGLQAVECAGCRAFYEAVATWGGVVEPCCTHTRQQQQQQHHQTTVVNAAGAAAAPVPAANYAVAAGGEGQVGLPGAPSGSRALASALRQTGGRHRFKFAPPATPEGFWDIGFGDTQK</sequence>
<name>A0A8J4BQ21_9CHLO</name>
<evidence type="ECO:0000259" key="6">
    <source>
        <dbReference type="Pfam" id="PF08573"/>
    </source>
</evidence>
<feature type="region of interest" description="Disordered" evidence="5">
    <location>
        <begin position="1211"/>
        <end position="1249"/>
    </location>
</feature>
<accession>A0A8J4BQ21</accession>
<proteinExistence type="predicted"/>
<dbReference type="Pfam" id="PF08573">
    <property type="entry name" value="SAE2"/>
    <property type="match status" value="1"/>
</dbReference>
<dbReference type="GO" id="GO:0010792">
    <property type="term" value="P:DNA double-strand break processing involved in repair via single-strand annealing"/>
    <property type="evidence" value="ECO:0007669"/>
    <property type="project" value="TreeGrafter"/>
</dbReference>
<evidence type="ECO:0000313" key="8">
    <source>
        <dbReference type="Proteomes" id="UP000747399"/>
    </source>
</evidence>
<feature type="compositionally biased region" description="Basic and acidic residues" evidence="5">
    <location>
        <begin position="180"/>
        <end position="189"/>
    </location>
</feature>
<dbReference type="Proteomes" id="UP000747399">
    <property type="component" value="Unassembled WGS sequence"/>
</dbReference>
<feature type="coiled-coil region" evidence="4">
    <location>
        <begin position="397"/>
        <end position="424"/>
    </location>
</feature>
<feature type="compositionally biased region" description="Polar residues" evidence="5">
    <location>
        <begin position="858"/>
        <end position="875"/>
    </location>
</feature>
<feature type="region of interest" description="Disordered" evidence="5">
    <location>
        <begin position="812"/>
        <end position="844"/>
    </location>
</feature>
<evidence type="ECO:0000256" key="4">
    <source>
        <dbReference type="SAM" id="Coils"/>
    </source>
</evidence>
<feature type="compositionally biased region" description="Low complexity" evidence="5">
    <location>
        <begin position="476"/>
        <end position="492"/>
    </location>
</feature>
<dbReference type="PANTHER" id="PTHR15107">
    <property type="entry name" value="RETINOBLASTOMA BINDING PROTEIN 8"/>
    <property type="match status" value="1"/>
</dbReference>
<feature type="compositionally biased region" description="Gly residues" evidence="5">
    <location>
        <begin position="1233"/>
        <end position="1248"/>
    </location>
</feature>
<evidence type="ECO:0000256" key="5">
    <source>
        <dbReference type="SAM" id="MobiDB-lite"/>
    </source>
</evidence>
<gene>
    <name evidence="7" type="ORF">Vafri_17330</name>
</gene>
<feature type="region of interest" description="Disordered" evidence="5">
    <location>
        <begin position="476"/>
        <end position="513"/>
    </location>
</feature>
<feature type="compositionally biased region" description="Low complexity" evidence="5">
    <location>
        <begin position="300"/>
        <end position="316"/>
    </location>
</feature>
<comment type="caution">
    <text evidence="7">The sequence shown here is derived from an EMBL/GenBank/DDBJ whole genome shotgun (WGS) entry which is preliminary data.</text>
</comment>
<feature type="coiled-coil region" evidence="4">
    <location>
        <begin position="523"/>
        <end position="550"/>
    </location>
</feature>
<dbReference type="InterPro" id="IPR013882">
    <property type="entry name" value="Ctp1_C"/>
</dbReference>
<protein>
    <recommendedName>
        <fullName evidence="6">DNA endonuclease activator Ctp1 C-terminal domain-containing protein</fullName>
    </recommendedName>
</protein>
<feature type="region of interest" description="Disordered" evidence="5">
    <location>
        <begin position="299"/>
        <end position="334"/>
    </location>
</feature>
<feature type="region of interest" description="Disordered" evidence="5">
    <location>
        <begin position="729"/>
        <end position="798"/>
    </location>
</feature>